<evidence type="ECO:0000313" key="7">
    <source>
        <dbReference type="Proteomes" id="UP000219020"/>
    </source>
</evidence>
<dbReference type="Pfam" id="PF08282">
    <property type="entry name" value="Hydrolase_3"/>
    <property type="match status" value="1"/>
</dbReference>
<dbReference type="RefSeq" id="WP_097356262.1">
    <property type="nucleotide sequence ID" value="NZ_CAWNJE010000006.1"/>
</dbReference>
<keyword evidence="4" id="KW-0460">Magnesium</keyword>
<dbReference type="SUPFAM" id="SSF56784">
    <property type="entry name" value="HAD-like"/>
    <property type="match status" value="1"/>
</dbReference>
<comment type="caution">
    <text evidence="6">The sequence shown here is derived from an EMBL/GenBank/DDBJ whole genome shotgun (WGS) entry which is preliminary data.</text>
</comment>
<comment type="similarity">
    <text evidence="5">Belongs to the HAD-like hydrolase superfamily. Cof family.</text>
</comment>
<accession>A0A2A5T527</accession>
<sequence length="265" mass="29990">MYKIVASDLDGTLLMPDHKIATYTRDVLHRLHNKGEHFVFATGRHHIDVASIRKNIGIPAFRITSNGARIHDEEDNLVFSRNVKPEVVAQLIKMVKDDETVTIHIYRENDWLLNRPDEDLAKYHKESGFSFSIFDTENPPLQNAIKVFFIHHDHDYLTGYEQKFIETFANNVSVAFSTPFCLEVMAEGVSKGEALRTVVKLKGLSLNDCIAFGDGMNDVEMLIVAKKGLIMATAHERVKATLPNHEVIGSHVDEAVANYLDHHML</sequence>
<dbReference type="InterPro" id="IPR023214">
    <property type="entry name" value="HAD_sf"/>
</dbReference>
<evidence type="ECO:0000256" key="3">
    <source>
        <dbReference type="ARBA" id="ARBA00022801"/>
    </source>
</evidence>
<dbReference type="PROSITE" id="PS01228">
    <property type="entry name" value="COF_1"/>
    <property type="match status" value="1"/>
</dbReference>
<comment type="cofactor">
    <cofactor evidence="1">
        <name>Mg(2+)</name>
        <dbReference type="ChEBI" id="CHEBI:18420"/>
    </cofactor>
</comment>
<organism evidence="6 7">
    <name type="scientific">Candidatus Enterovibrio escicola</name>
    <dbReference type="NCBI Taxonomy" id="1927127"/>
    <lineage>
        <taxon>Bacteria</taxon>
        <taxon>Pseudomonadati</taxon>
        <taxon>Pseudomonadota</taxon>
        <taxon>Gammaproteobacteria</taxon>
        <taxon>Vibrionales</taxon>
        <taxon>Vibrionaceae</taxon>
        <taxon>Enterovibrio</taxon>
    </lineage>
</organism>
<dbReference type="NCBIfam" id="TIGR00099">
    <property type="entry name" value="Cof-subfamily"/>
    <property type="match status" value="1"/>
</dbReference>
<dbReference type="Gene3D" id="3.30.1240.10">
    <property type="match status" value="1"/>
</dbReference>
<reference evidence="7" key="1">
    <citation type="submission" date="2017-04" db="EMBL/GenBank/DDBJ databases">
        <title>Genome evolution of the luminous symbionts of deep sea anglerfish.</title>
        <authorList>
            <person name="Hendry T.A."/>
        </authorList>
    </citation>
    <scope>NUCLEOTIDE SEQUENCE [LARGE SCALE GENOMIC DNA]</scope>
</reference>
<evidence type="ECO:0000256" key="5">
    <source>
        <dbReference type="ARBA" id="ARBA00034778"/>
    </source>
</evidence>
<dbReference type="EMBL" id="NBYY01000011">
    <property type="protein sequence ID" value="PCS23267.1"/>
    <property type="molecule type" value="Genomic_DNA"/>
</dbReference>
<dbReference type="AlphaFoldDB" id="A0A2A5T527"/>
<evidence type="ECO:0000256" key="2">
    <source>
        <dbReference type="ARBA" id="ARBA00022723"/>
    </source>
</evidence>
<dbReference type="GO" id="GO:0016791">
    <property type="term" value="F:phosphatase activity"/>
    <property type="evidence" value="ECO:0007669"/>
    <property type="project" value="UniProtKB-ARBA"/>
</dbReference>
<dbReference type="GeneID" id="66951471"/>
<dbReference type="Gene3D" id="3.40.50.1000">
    <property type="entry name" value="HAD superfamily/HAD-like"/>
    <property type="match status" value="1"/>
</dbReference>
<keyword evidence="7" id="KW-1185">Reference proteome</keyword>
<dbReference type="CDD" id="cd07516">
    <property type="entry name" value="HAD_Pase"/>
    <property type="match status" value="1"/>
</dbReference>
<protein>
    <submittedName>
        <fullName evidence="6">HMP-PP hydrolase</fullName>
    </submittedName>
</protein>
<dbReference type="PANTHER" id="PTHR47267">
    <property type="match status" value="1"/>
</dbReference>
<dbReference type="Proteomes" id="UP000219020">
    <property type="component" value="Unassembled WGS sequence"/>
</dbReference>
<dbReference type="InterPro" id="IPR006379">
    <property type="entry name" value="HAD-SF_hydro_IIB"/>
</dbReference>
<dbReference type="NCBIfam" id="TIGR01484">
    <property type="entry name" value="HAD-SF-IIB"/>
    <property type="match status" value="1"/>
</dbReference>
<evidence type="ECO:0000256" key="4">
    <source>
        <dbReference type="ARBA" id="ARBA00022842"/>
    </source>
</evidence>
<gene>
    <name evidence="6" type="ORF">BTN49_1264</name>
</gene>
<evidence type="ECO:0000313" key="6">
    <source>
        <dbReference type="EMBL" id="PCS23267.1"/>
    </source>
</evidence>
<keyword evidence="2" id="KW-0479">Metal-binding</keyword>
<dbReference type="InterPro" id="IPR000150">
    <property type="entry name" value="Cof"/>
</dbReference>
<dbReference type="SFLD" id="SFLDG01144">
    <property type="entry name" value="C2.B.4:_PGP_Like"/>
    <property type="match status" value="1"/>
</dbReference>
<dbReference type="PANTHER" id="PTHR47267:SF4">
    <property type="entry name" value="PYRIDOXAL PHOSPHATE PHOSPHATASE YIGL"/>
    <property type="match status" value="1"/>
</dbReference>
<dbReference type="GO" id="GO:0000287">
    <property type="term" value="F:magnesium ion binding"/>
    <property type="evidence" value="ECO:0007669"/>
    <property type="project" value="UniProtKB-ARBA"/>
</dbReference>
<dbReference type="PROSITE" id="PS01229">
    <property type="entry name" value="COF_2"/>
    <property type="match status" value="1"/>
</dbReference>
<name>A0A2A5T527_9GAMM</name>
<proteinExistence type="inferred from homology"/>
<dbReference type="SFLD" id="SFLDG01140">
    <property type="entry name" value="C2.B:_Phosphomannomutase_and_P"/>
    <property type="match status" value="1"/>
</dbReference>
<keyword evidence="3 6" id="KW-0378">Hydrolase</keyword>
<evidence type="ECO:0000256" key="1">
    <source>
        <dbReference type="ARBA" id="ARBA00001946"/>
    </source>
</evidence>
<dbReference type="SFLD" id="SFLDS00003">
    <property type="entry name" value="Haloacid_Dehalogenase"/>
    <property type="match status" value="1"/>
</dbReference>
<dbReference type="InterPro" id="IPR036412">
    <property type="entry name" value="HAD-like_sf"/>
</dbReference>